<accession>A0A8A3NW68</accession>
<dbReference type="OrthoDB" id="5428038at2759"/>
<dbReference type="AlphaFoldDB" id="A0A8A3NW68"/>
<protein>
    <submittedName>
        <fullName evidence="1">Uncharacterized protein</fullName>
    </submittedName>
</protein>
<keyword evidence="2" id="KW-1185">Reference proteome</keyword>
<reference evidence="1" key="1">
    <citation type="submission" date="2020-10" db="EMBL/GenBank/DDBJ databases">
        <title>Genome Sequence of Monilinia vaccinii-corymbosi Sheds Light on Mummy Berry Disease Infection of Blueberry and Mating Type.</title>
        <authorList>
            <person name="Yow A.G."/>
            <person name="Zhang Y."/>
            <person name="Bansal K."/>
            <person name="Eacker S.M."/>
            <person name="Sullivan S."/>
            <person name="Liachko I."/>
            <person name="Cubeta M.A."/>
            <person name="Rollins J.A."/>
            <person name="Ashrafi H."/>
        </authorList>
    </citation>
    <scope>NUCLEOTIDE SEQUENCE</scope>
    <source>
        <strain evidence="1">RL-1</strain>
    </source>
</reference>
<name>A0A8A3NW68_9HELO</name>
<dbReference type="EMBL" id="CP063405">
    <property type="protein sequence ID" value="QSZ29955.1"/>
    <property type="molecule type" value="Genomic_DNA"/>
</dbReference>
<gene>
    <name evidence="1" type="ORF">DSL72_004473</name>
</gene>
<organism evidence="1 2">
    <name type="scientific">Monilinia vaccinii-corymbosi</name>
    <dbReference type="NCBI Taxonomy" id="61207"/>
    <lineage>
        <taxon>Eukaryota</taxon>
        <taxon>Fungi</taxon>
        <taxon>Dikarya</taxon>
        <taxon>Ascomycota</taxon>
        <taxon>Pezizomycotina</taxon>
        <taxon>Leotiomycetes</taxon>
        <taxon>Helotiales</taxon>
        <taxon>Sclerotiniaceae</taxon>
        <taxon>Monilinia</taxon>
    </lineage>
</organism>
<evidence type="ECO:0000313" key="2">
    <source>
        <dbReference type="Proteomes" id="UP000672032"/>
    </source>
</evidence>
<dbReference type="Proteomes" id="UP000672032">
    <property type="component" value="Chromosome 1"/>
</dbReference>
<sequence>MLPRPSTSCRRLKHNLTTSFEYVWISELDIYNAFQRFCGIPKIIRRHGSSVPGPMESRRRLGRRRMAHVTEMTQVPMYDPGVVWCSSWGPEKIKSQWKAPTPRITEQPKHPPSLPSWLTSWNPIPGQLLDYSTEATGSEELIEKGYDVLYQERRINDHFDDFETAIKAHRRECSAMITHRRIGERKKCRNKHVYRPNKALELSISFGEKLEQSLTLGLVTSDLLSSTLQAVTDVIVEFSSGCCSITEDSAQKNLGIRGHPCGNGVDVTKQLLAFYTRIWRGIVSCKILKPADFESKVMGEYLSLLARLPSTREIQLLISEILPSLSASQLDSNVNALLSLCNKWSLSWLEKKLKTSTNSDKALIKAEESLKVPQHSINRLLMFVWFNRGKETPEMIQRIRDVLVRISTDLSAATSQVWAAEGILIPHSHSIQTMSTTLANLPRGLVSTLVRAHSEFISSSSFLGQKRVAGLQDAIAQSHRARFNWLSVLSKSENVDNTMFMEAFKLLQKWDLDRFTGRYSMTWRQTAEIVLNRWTSQGLLRNGNAIIDTYKMKTIRSSRSYGWLLWTLERHGELSDERIQDLFDFLADIQEFSHIDAVLMQARMFNGQLSVNNLVDLVNNMASVHPEAAYDIYMQHCKGQVEPEACAPLIATMIYHGSDGIWAALDVPIYAAMPKWKRKAPSPKVLSQARIELIHEMATAFAHSEVHNPRQALRNVTQCWHFLRAHNVQPTSEISRAITQLGITADVKQGRWGRTERIKWGLEVIEKVEGAEIAHAVRKAVVEWREKLRARLAG</sequence>
<evidence type="ECO:0000313" key="1">
    <source>
        <dbReference type="EMBL" id="QSZ29955.1"/>
    </source>
</evidence>
<proteinExistence type="predicted"/>